<evidence type="ECO:0000259" key="1">
    <source>
        <dbReference type="Pfam" id="PF08241"/>
    </source>
</evidence>
<dbReference type="AlphaFoldDB" id="A0AA37TDM2"/>
<accession>A0AA37TDM2</accession>
<dbReference type="CDD" id="cd02440">
    <property type="entry name" value="AdoMet_MTases"/>
    <property type="match status" value="1"/>
</dbReference>
<sequence length="325" mass="36406">MHPLSRYFNEPLADLGDVENEAFRGVLTPQSEIGQKREGVNAAFLEDAEEYYAKHQGFDYWKALFAGAFRRMGVKEAPLVVEYGCGFGNSTLPLIELLPDSEIIASDISPNLLAIAKRLVDARKASDKCLLAAMDAQKPYIQEGVADLVVGSAILHHLADPKYFVKAAMRVLKPKGCAIFFEPFELGNAIMRLLLLDIIDEAERREEISTTIEWFRNFAFALSVQIKRDQLPGWRDRDDKWVFPRSVLQEMADESGAELITYPLDGASGKFRSQITYSLSSYAGIDPNSLPAWAWKKIDRMDNDIFSPAAMNDIMAAGAVIFQKR</sequence>
<evidence type="ECO:0000313" key="3">
    <source>
        <dbReference type="Proteomes" id="UP001157440"/>
    </source>
</evidence>
<dbReference type="EMBL" id="BSPL01000001">
    <property type="protein sequence ID" value="GLS68012.1"/>
    <property type="molecule type" value="Genomic_DNA"/>
</dbReference>
<evidence type="ECO:0000313" key="2">
    <source>
        <dbReference type="EMBL" id="GLS68012.1"/>
    </source>
</evidence>
<dbReference type="RefSeq" id="WP_238200320.1">
    <property type="nucleotide sequence ID" value="NZ_BPQZ01000081.1"/>
</dbReference>
<organism evidence="2 3">
    <name type="scientific">Methylobacterium tardum</name>
    <dbReference type="NCBI Taxonomy" id="374432"/>
    <lineage>
        <taxon>Bacteria</taxon>
        <taxon>Pseudomonadati</taxon>
        <taxon>Pseudomonadota</taxon>
        <taxon>Alphaproteobacteria</taxon>
        <taxon>Hyphomicrobiales</taxon>
        <taxon>Methylobacteriaceae</taxon>
        <taxon>Methylobacterium</taxon>
    </lineage>
</organism>
<dbReference type="SUPFAM" id="SSF53335">
    <property type="entry name" value="S-adenosyl-L-methionine-dependent methyltransferases"/>
    <property type="match status" value="1"/>
</dbReference>
<reference evidence="3" key="1">
    <citation type="journal article" date="2019" name="Int. J. Syst. Evol. Microbiol.">
        <title>The Global Catalogue of Microorganisms (GCM) 10K type strain sequencing project: providing services to taxonomists for standard genome sequencing and annotation.</title>
        <authorList>
            <consortium name="The Broad Institute Genomics Platform"/>
            <consortium name="The Broad Institute Genome Sequencing Center for Infectious Disease"/>
            <person name="Wu L."/>
            <person name="Ma J."/>
        </authorList>
    </citation>
    <scope>NUCLEOTIDE SEQUENCE [LARGE SCALE GENOMIC DNA]</scope>
    <source>
        <strain evidence="3">NBRC 103632</strain>
    </source>
</reference>
<proteinExistence type="predicted"/>
<dbReference type="Pfam" id="PF08241">
    <property type="entry name" value="Methyltransf_11"/>
    <property type="match status" value="1"/>
</dbReference>
<protein>
    <recommendedName>
        <fullName evidence="1">Methyltransferase type 11 domain-containing protein</fullName>
    </recommendedName>
</protein>
<dbReference type="PANTHER" id="PTHR43861:SF1">
    <property type="entry name" value="TRANS-ACONITATE 2-METHYLTRANSFERASE"/>
    <property type="match status" value="1"/>
</dbReference>
<dbReference type="InterPro" id="IPR029063">
    <property type="entry name" value="SAM-dependent_MTases_sf"/>
</dbReference>
<comment type="caution">
    <text evidence="2">The sequence shown here is derived from an EMBL/GenBank/DDBJ whole genome shotgun (WGS) entry which is preliminary data.</text>
</comment>
<dbReference type="InterPro" id="IPR013216">
    <property type="entry name" value="Methyltransf_11"/>
</dbReference>
<dbReference type="Gene3D" id="3.40.50.150">
    <property type="entry name" value="Vaccinia Virus protein VP39"/>
    <property type="match status" value="1"/>
</dbReference>
<gene>
    <name evidence="2" type="ORF">GCM10007890_00230</name>
</gene>
<feature type="domain" description="Methyltransferase type 11" evidence="1">
    <location>
        <begin position="82"/>
        <end position="180"/>
    </location>
</feature>
<dbReference type="GO" id="GO:0008757">
    <property type="term" value="F:S-adenosylmethionine-dependent methyltransferase activity"/>
    <property type="evidence" value="ECO:0007669"/>
    <property type="project" value="InterPro"/>
</dbReference>
<name>A0AA37TDM2_9HYPH</name>
<dbReference type="PANTHER" id="PTHR43861">
    <property type="entry name" value="TRANS-ACONITATE 2-METHYLTRANSFERASE-RELATED"/>
    <property type="match status" value="1"/>
</dbReference>
<keyword evidence="3" id="KW-1185">Reference proteome</keyword>
<dbReference type="Proteomes" id="UP001157440">
    <property type="component" value="Unassembled WGS sequence"/>
</dbReference>